<dbReference type="AlphaFoldDB" id="A0A2H3NK61"/>
<proteinExistence type="predicted"/>
<feature type="region of interest" description="Disordered" evidence="1">
    <location>
        <begin position="1"/>
        <end position="23"/>
    </location>
</feature>
<gene>
    <name evidence="2" type="ORF">CRI93_11095</name>
</gene>
<protein>
    <submittedName>
        <fullName evidence="2">Uncharacterized protein</fullName>
    </submittedName>
</protein>
<keyword evidence="3" id="KW-1185">Reference proteome</keyword>
<evidence type="ECO:0000313" key="3">
    <source>
        <dbReference type="Proteomes" id="UP000221024"/>
    </source>
</evidence>
<reference evidence="2 3" key="1">
    <citation type="submission" date="2017-10" db="EMBL/GenBank/DDBJ databases">
        <title>Draft genome of Longimonas halophila.</title>
        <authorList>
            <person name="Goh K.M."/>
            <person name="Shamsir M.S."/>
            <person name="Lim S.W."/>
        </authorList>
    </citation>
    <scope>NUCLEOTIDE SEQUENCE [LARGE SCALE GENOMIC DNA]</scope>
    <source>
        <strain evidence="2 3">KCTC 42399</strain>
    </source>
</reference>
<evidence type="ECO:0000313" key="2">
    <source>
        <dbReference type="EMBL" id="PEN06019.1"/>
    </source>
</evidence>
<dbReference type="EMBL" id="PDEP01000010">
    <property type="protein sequence ID" value="PEN06019.1"/>
    <property type="molecule type" value="Genomic_DNA"/>
</dbReference>
<accession>A0A2H3NK61</accession>
<sequence>MLVLAGCDDDDDDGVVTPPGEDPEPFTVATYDTTETNGVTEITVSDDEDDLGIGYVNEDGDEVNEVTWTNDNVYKLDNFVFVLENQTLNIEPGTIIKGVAGSGENAAALIVTRDAQIFADGNPGSDDPAQADPIIFTAEADPVTPNTAPADDIGLGRDTRGEWGGVILLGDAGLNSTPGETNIEGVPGDERTLYGGDNDDHDIGVFRFVSIRHTGTQLGNGDEIQGLTLGGVGNGSTIEYVESYASDDDGFEWFGGTVNQRHMIAAWASDDSFDMDEGYRGSNQFWLAVQAGDEAGRIAEQDGGTDPEAGTPFADVRVANATYIGIGPELADADVAGDGNDPFIIHRDNNATSYFGSVFMDGRLNAGLQIEDLASGEDSRERWSDGDLRYESNLWWNIGPDFDPEATTFEDIIQLTGDGDGGEDFRTNLADYLREEGNLFGTELPITSINRDSGGLIQSFNPLAAGEATTAPAEPSEFDRPGVNGTYQSVDYHGAFGTTNWADGWTLLSRTGELE</sequence>
<dbReference type="PANTHER" id="PTHR41339">
    <property type="entry name" value="LIPL48"/>
    <property type="match status" value="1"/>
</dbReference>
<dbReference type="PANTHER" id="PTHR41339:SF1">
    <property type="entry name" value="SECRETED PROTEIN"/>
    <property type="match status" value="1"/>
</dbReference>
<organism evidence="2 3">
    <name type="scientific">Longimonas halophila</name>
    <dbReference type="NCBI Taxonomy" id="1469170"/>
    <lineage>
        <taxon>Bacteria</taxon>
        <taxon>Pseudomonadati</taxon>
        <taxon>Rhodothermota</taxon>
        <taxon>Rhodothermia</taxon>
        <taxon>Rhodothermales</taxon>
        <taxon>Salisaetaceae</taxon>
        <taxon>Longimonas</taxon>
    </lineage>
</organism>
<comment type="caution">
    <text evidence="2">The sequence shown here is derived from an EMBL/GenBank/DDBJ whole genome shotgun (WGS) entry which is preliminary data.</text>
</comment>
<dbReference type="Proteomes" id="UP000221024">
    <property type="component" value="Unassembled WGS sequence"/>
</dbReference>
<name>A0A2H3NK61_9BACT</name>
<evidence type="ECO:0000256" key="1">
    <source>
        <dbReference type="SAM" id="MobiDB-lite"/>
    </source>
</evidence>